<evidence type="ECO:0000313" key="2">
    <source>
        <dbReference type="EMBL" id="RLC37812.1"/>
    </source>
</evidence>
<comment type="caution">
    <text evidence="2">The sequence shown here is derived from an EMBL/GenBank/DDBJ whole genome shotgun (WGS) entry which is preliminary data.</text>
</comment>
<dbReference type="Proteomes" id="UP000281261">
    <property type="component" value="Unassembled WGS sequence"/>
</dbReference>
<sequence length="132" mass="15898">MKCIRFREYNLNMKKKKSSTTKIVFPQLDKYLIIAAVLVSGYFVISFVIQGIQDASSQYHEQKQARFEQSFITCYEQYPQVRSQKLNKMYRDLTTIPQSSWERMTTRVDYSRYRFDYSSVPEEFANCMKNYR</sequence>
<dbReference type="AlphaFoldDB" id="A0A420ZDY8"/>
<accession>A0A420ZDY8</accession>
<evidence type="ECO:0000256" key="1">
    <source>
        <dbReference type="SAM" id="Phobius"/>
    </source>
</evidence>
<keyword evidence="1" id="KW-1133">Transmembrane helix</keyword>
<organism evidence="2 3">
    <name type="scientific">candidate division Kazan bacterium</name>
    <dbReference type="NCBI Taxonomy" id="2202143"/>
    <lineage>
        <taxon>Bacteria</taxon>
        <taxon>Bacteria division Kazan-3B-28</taxon>
    </lineage>
</organism>
<reference evidence="2 3" key="1">
    <citation type="submission" date="2018-06" db="EMBL/GenBank/DDBJ databases">
        <title>Extensive metabolic versatility and redundancy in microbially diverse, dynamic hydrothermal sediments.</title>
        <authorList>
            <person name="Dombrowski N."/>
            <person name="Teske A."/>
            <person name="Baker B.J."/>
        </authorList>
    </citation>
    <scope>NUCLEOTIDE SEQUENCE [LARGE SCALE GENOMIC DNA]</scope>
    <source>
        <strain evidence="2">B79_G16</strain>
    </source>
</reference>
<proteinExistence type="predicted"/>
<dbReference type="EMBL" id="QMNG01000001">
    <property type="protein sequence ID" value="RLC37812.1"/>
    <property type="molecule type" value="Genomic_DNA"/>
</dbReference>
<keyword evidence="1" id="KW-0472">Membrane</keyword>
<evidence type="ECO:0000313" key="3">
    <source>
        <dbReference type="Proteomes" id="UP000281261"/>
    </source>
</evidence>
<feature type="transmembrane region" description="Helical" evidence="1">
    <location>
        <begin position="31"/>
        <end position="52"/>
    </location>
</feature>
<keyword evidence="1" id="KW-0812">Transmembrane</keyword>
<gene>
    <name evidence="2" type="ORF">DRH29_00115</name>
</gene>
<protein>
    <submittedName>
        <fullName evidence="2">Uncharacterized protein</fullName>
    </submittedName>
</protein>
<name>A0A420ZDY8_UNCK3</name>